<comment type="subcellular location">
    <subcellularLocation>
        <location evidence="1">Membrane</location>
        <topology evidence="1">Multi-pass membrane protein</topology>
    </subcellularLocation>
</comment>
<reference evidence="8 9" key="1">
    <citation type="submission" date="2021-06" db="EMBL/GenBank/DDBJ databases">
        <title>Caerostris extrusa draft genome.</title>
        <authorList>
            <person name="Kono N."/>
            <person name="Arakawa K."/>
        </authorList>
    </citation>
    <scope>NUCLEOTIDE SEQUENCE [LARGE SCALE GENOMIC DNA]</scope>
</reference>
<feature type="transmembrane region" description="Helical" evidence="6">
    <location>
        <begin position="131"/>
        <end position="149"/>
    </location>
</feature>
<dbReference type="Gene3D" id="1.20.1250.20">
    <property type="entry name" value="MFS general substrate transporter like domains"/>
    <property type="match status" value="1"/>
</dbReference>
<evidence type="ECO:0000256" key="3">
    <source>
        <dbReference type="ARBA" id="ARBA00022692"/>
    </source>
</evidence>
<dbReference type="Proteomes" id="UP001054945">
    <property type="component" value="Unassembled WGS sequence"/>
</dbReference>
<dbReference type="EMBL" id="BPLR01019733">
    <property type="protein sequence ID" value="GIX71222.1"/>
    <property type="molecule type" value="Genomic_DNA"/>
</dbReference>
<dbReference type="PANTHER" id="PTHR16172">
    <property type="entry name" value="MAJOR FACILITATOR SUPERFAMILY DOMAIN-CONTAINING PROTEIN 6-LIKE"/>
    <property type="match status" value="1"/>
</dbReference>
<accession>A0AAV4MG99</accession>
<feature type="domain" description="Major facilitator superfamily associated" evidence="7">
    <location>
        <begin position="66"/>
        <end position="150"/>
    </location>
</feature>
<comment type="caution">
    <text evidence="8">The sequence shown here is derived from an EMBL/GenBank/DDBJ whole genome shotgun (WGS) entry which is preliminary data.</text>
</comment>
<keyword evidence="9" id="KW-1185">Reference proteome</keyword>
<evidence type="ECO:0000313" key="9">
    <source>
        <dbReference type="Proteomes" id="UP001054945"/>
    </source>
</evidence>
<keyword evidence="4 6" id="KW-1133">Transmembrane helix</keyword>
<dbReference type="AlphaFoldDB" id="A0AAV4MG99"/>
<comment type="similarity">
    <text evidence="2">Belongs to the major facilitator superfamily. MFSD6 family.</text>
</comment>
<evidence type="ECO:0000256" key="4">
    <source>
        <dbReference type="ARBA" id="ARBA00022989"/>
    </source>
</evidence>
<evidence type="ECO:0000259" key="7">
    <source>
        <dbReference type="Pfam" id="PF12832"/>
    </source>
</evidence>
<dbReference type="InterPro" id="IPR036259">
    <property type="entry name" value="MFS_trans_sf"/>
</dbReference>
<evidence type="ECO:0000256" key="5">
    <source>
        <dbReference type="ARBA" id="ARBA00023136"/>
    </source>
</evidence>
<gene>
    <name evidence="8" type="primary">AVEN_26006_1</name>
    <name evidence="8" type="ORF">CEXT_399551</name>
</gene>
<evidence type="ECO:0000313" key="8">
    <source>
        <dbReference type="EMBL" id="GIX71222.1"/>
    </source>
</evidence>
<organism evidence="8 9">
    <name type="scientific">Caerostris extrusa</name>
    <name type="common">Bark spider</name>
    <name type="synonym">Caerostris bankana</name>
    <dbReference type="NCBI Taxonomy" id="172846"/>
    <lineage>
        <taxon>Eukaryota</taxon>
        <taxon>Metazoa</taxon>
        <taxon>Ecdysozoa</taxon>
        <taxon>Arthropoda</taxon>
        <taxon>Chelicerata</taxon>
        <taxon>Arachnida</taxon>
        <taxon>Araneae</taxon>
        <taxon>Araneomorphae</taxon>
        <taxon>Entelegynae</taxon>
        <taxon>Araneoidea</taxon>
        <taxon>Araneidae</taxon>
        <taxon>Caerostris</taxon>
    </lineage>
</organism>
<dbReference type="PANTHER" id="PTHR16172:SF41">
    <property type="entry name" value="MAJOR FACILITATOR SUPERFAMILY DOMAIN-CONTAINING PROTEIN 6-LIKE"/>
    <property type="match status" value="1"/>
</dbReference>
<evidence type="ECO:0000256" key="6">
    <source>
        <dbReference type="SAM" id="Phobius"/>
    </source>
</evidence>
<evidence type="ECO:0000256" key="1">
    <source>
        <dbReference type="ARBA" id="ARBA00004141"/>
    </source>
</evidence>
<keyword evidence="3 6" id="KW-0812">Transmembrane</keyword>
<protein>
    <submittedName>
        <fullName evidence="8">MFS_1_like domain-containing protein</fullName>
    </submittedName>
</protein>
<dbReference type="Pfam" id="PF12832">
    <property type="entry name" value="MFS_1_like"/>
    <property type="match status" value="1"/>
</dbReference>
<keyword evidence="5 6" id="KW-0472">Membrane</keyword>
<sequence>MDTKAVSSYENGSFVAETSLASIPETKIEEAKVAVPDKKNDIPSDTTHFTINLCKDYKISINKPMINLKLALFTYYGAGSFMPSFLTVLYKQRGVTLAELSTFTIIAPLFQFIGSTVSGIVADKIGRSKPVLFANLFLVTMTVLAILLTPKIERTNCNSTAIDVFAITKNQEDSWRMPVVNKKDYCNSKLVKQTVPIIHL</sequence>
<feature type="transmembrane region" description="Helical" evidence="6">
    <location>
        <begin position="102"/>
        <end position="122"/>
    </location>
</feature>
<dbReference type="GO" id="GO:0016020">
    <property type="term" value="C:membrane"/>
    <property type="evidence" value="ECO:0007669"/>
    <property type="project" value="UniProtKB-SubCell"/>
</dbReference>
<feature type="transmembrane region" description="Helical" evidence="6">
    <location>
        <begin position="70"/>
        <end position="90"/>
    </location>
</feature>
<dbReference type="SUPFAM" id="SSF103473">
    <property type="entry name" value="MFS general substrate transporter"/>
    <property type="match status" value="1"/>
</dbReference>
<name>A0AAV4MG99_CAEEX</name>
<evidence type="ECO:0000256" key="2">
    <source>
        <dbReference type="ARBA" id="ARBA00005241"/>
    </source>
</evidence>
<dbReference type="InterPro" id="IPR051717">
    <property type="entry name" value="MFS_MFSD6"/>
</dbReference>
<dbReference type="InterPro" id="IPR024989">
    <property type="entry name" value="MFS_assoc_dom"/>
</dbReference>
<proteinExistence type="inferred from homology"/>